<gene>
    <name evidence="1" type="ORF">KC19_2G285800</name>
</gene>
<dbReference type="Proteomes" id="UP000822688">
    <property type="component" value="Chromosome 2"/>
</dbReference>
<keyword evidence="2" id="KW-1185">Reference proteome</keyword>
<name>A0A8T0J1V6_CERPU</name>
<accession>A0A8T0J1V6</accession>
<evidence type="ECO:0000313" key="2">
    <source>
        <dbReference type="Proteomes" id="UP000822688"/>
    </source>
</evidence>
<reference evidence="1" key="1">
    <citation type="submission" date="2020-06" db="EMBL/GenBank/DDBJ databases">
        <title>WGS assembly of Ceratodon purpureus strain R40.</title>
        <authorList>
            <person name="Carey S.B."/>
            <person name="Jenkins J."/>
            <person name="Shu S."/>
            <person name="Lovell J.T."/>
            <person name="Sreedasyam A."/>
            <person name="Maumus F."/>
            <person name="Tiley G.P."/>
            <person name="Fernandez-Pozo N."/>
            <person name="Barry K."/>
            <person name="Chen C."/>
            <person name="Wang M."/>
            <person name="Lipzen A."/>
            <person name="Daum C."/>
            <person name="Saski C.A."/>
            <person name="Payton A.C."/>
            <person name="Mcbreen J.C."/>
            <person name="Conrad R.E."/>
            <person name="Kollar L.M."/>
            <person name="Olsson S."/>
            <person name="Huttunen S."/>
            <person name="Landis J.B."/>
            <person name="Wickett N.J."/>
            <person name="Johnson M.G."/>
            <person name="Rensing S.A."/>
            <person name="Grimwood J."/>
            <person name="Schmutz J."/>
            <person name="Mcdaniel S.F."/>
        </authorList>
    </citation>
    <scope>NUCLEOTIDE SEQUENCE</scope>
    <source>
        <strain evidence="1">R40</strain>
    </source>
</reference>
<dbReference type="EMBL" id="CM026422">
    <property type="protein sequence ID" value="KAG0589016.1"/>
    <property type="molecule type" value="Genomic_DNA"/>
</dbReference>
<evidence type="ECO:0000313" key="1">
    <source>
        <dbReference type="EMBL" id="KAG0589016.1"/>
    </source>
</evidence>
<sequence length="110" mass="12371">MSLCRNLKLNLTHDFAVHSLSSEVPDILTRRCSHDVAPSSADQNPESAMHILFFFKTYPSILEHRFYSGPPSRKAESQPYLGKRQVSTCLPQVLRRRENCDAPAVPLCSG</sequence>
<protein>
    <submittedName>
        <fullName evidence="1">Uncharacterized protein</fullName>
    </submittedName>
</protein>
<dbReference type="AlphaFoldDB" id="A0A8T0J1V6"/>
<organism evidence="1 2">
    <name type="scientific">Ceratodon purpureus</name>
    <name type="common">Fire moss</name>
    <name type="synonym">Dicranum purpureum</name>
    <dbReference type="NCBI Taxonomy" id="3225"/>
    <lineage>
        <taxon>Eukaryota</taxon>
        <taxon>Viridiplantae</taxon>
        <taxon>Streptophyta</taxon>
        <taxon>Embryophyta</taxon>
        <taxon>Bryophyta</taxon>
        <taxon>Bryophytina</taxon>
        <taxon>Bryopsida</taxon>
        <taxon>Dicranidae</taxon>
        <taxon>Pseudoditrichales</taxon>
        <taxon>Ditrichaceae</taxon>
        <taxon>Ceratodon</taxon>
    </lineage>
</organism>
<comment type="caution">
    <text evidence="1">The sequence shown here is derived from an EMBL/GenBank/DDBJ whole genome shotgun (WGS) entry which is preliminary data.</text>
</comment>
<proteinExistence type="predicted"/>